<feature type="domain" description="Terminase large subunit-like ATPase" evidence="1">
    <location>
        <begin position="68"/>
        <end position="194"/>
    </location>
</feature>
<dbReference type="AlphaFoldDB" id="A0AAC8YMR5"/>
<dbReference type="Gene3D" id="3.40.50.300">
    <property type="entry name" value="P-loop containing nucleotide triphosphate hydrolases"/>
    <property type="match status" value="1"/>
</dbReference>
<evidence type="ECO:0000313" key="4">
    <source>
        <dbReference type="Proteomes" id="UP000075755"/>
    </source>
</evidence>
<dbReference type="KEGG" id="aak:AA2016_2244"/>
<keyword evidence="5" id="KW-1185">Reference proteome</keyword>
<dbReference type="Pfam" id="PF03354">
    <property type="entry name" value="TerL_ATPase"/>
    <property type="match status" value="1"/>
</dbReference>
<reference evidence="3 5" key="2">
    <citation type="submission" date="2020-08" db="EMBL/GenBank/DDBJ databases">
        <title>Genomic Encyclopedia of Type Strains, Phase IV (KMG-IV): sequencing the most valuable type-strain genomes for metagenomic binning, comparative biology and taxonomic classification.</title>
        <authorList>
            <person name="Goeker M."/>
        </authorList>
    </citation>
    <scope>NUCLEOTIDE SEQUENCE [LARGE SCALE GENOMIC DNA]</scope>
    <source>
        <strain evidence="3 5">DSM 10368</strain>
    </source>
</reference>
<dbReference type="EMBL" id="JACICB010000007">
    <property type="protein sequence ID" value="MBB3705845.1"/>
    <property type="molecule type" value="Genomic_DNA"/>
</dbReference>
<name>A0AAC8YMR5_AMIAI</name>
<evidence type="ECO:0000259" key="1">
    <source>
        <dbReference type="Pfam" id="PF03354"/>
    </source>
</evidence>
<evidence type="ECO:0000313" key="3">
    <source>
        <dbReference type="EMBL" id="MBB3705845.1"/>
    </source>
</evidence>
<dbReference type="InterPro" id="IPR005021">
    <property type="entry name" value="Terminase_largesu-like"/>
</dbReference>
<evidence type="ECO:0000313" key="2">
    <source>
        <dbReference type="EMBL" id="AMS41172.1"/>
    </source>
</evidence>
<dbReference type="EMBL" id="CP015005">
    <property type="protein sequence ID" value="AMS41172.1"/>
    <property type="molecule type" value="Genomic_DNA"/>
</dbReference>
<dbReference type="Proteomes" id="UP000075755">
    <property type="component" value="Chromosome"/>
</dbReference>
<dbReference type="RefSeq" id="WP_083948508.1">
    <property type="nucleotide sequence ID" value="NZ_CP015005.1"/>
</dbReference>
<protein>
    <submittedName>
        <fullName evidence="2 3">Terminase</fullName>
    </submittedName>
</protein>
<dbReference type="InterPro" id="IPR027417">
    <property type="entry name" value="P-loop_NTPase"/>
</dbReference>
<accession>A0AAC8YMR5</accession>
<dbReference type="PANTHER" id="PTHR41287:SF1">
    <property type="entry name" value="PROTEIN YMFN"/>
    <property type="match status" value="1"/>
</dbReference>
<dbReference type="InterPro" id="IPR046461">
    <property type="entry name" value="TerL_ATPase"/>
</dbReference>
<reference evidence="2 4" key="1">
    <citation type="submission" date="2016-03" db="EMBL/GenBank/DDBJ databases">
        <title>Complete genome of Aminobacter aminovorans KCTC 2477.</title>
        <authorList>
            <person name="Kim K.M."/>
        </authorList>
    </citation>
    <scope>NUCLEOTIDE SEQUENCE [LARGE SCALE GENOMIC DNA]</scope>
    <source>
        <strain evidence="2 4">KCTC 2477</strain>
    </source>
</reference>
<evidence type="ECO:0000313" key="5">
    <source>
        <dbReference type="Proteomes" id="UP000577697"/>
    </source>
</evidence>
<organism evidence="2 4">
    <name type="scientific">Aminobacter aminovorans</name>
    <name type="common">Chelatobacter heintzii</name>
    <dbReference type="NCBI Taxonomy" id="83263"/>
    <lineage>
        <taxon>Bacteria</taxon>
        <taxon>Pseudomonadati</taxon>
        <taxon>Pseudomonadota</taxon>
        <taxon>Alphaproteobacteria</taxon>
        <taxon>Hyphomicrobiales</taxon>
        <taxon>Phyllobacteriaceae</taxon>
        <taxon>Aminobacter</taxon>
    </lineage>
</organism>
<proteinExistence type="predicted"/>
<sequence>MKHWDTSCVDWERRIIAGETLIPFEPLFPDEAEAALAVFKSLRIVDAPGSPTFGEACEEWVFDFVRAIFGAYDPVGAKRLIREFFLLISKKNAKSTIAAGIMLTALIRNWRHSAELLILAPTLEIANNSYKPAADMVRADPELMDLLQIQDNFRQITHRLTKAVLKVVAADTDTVGGKKAAFVLVDELWIFGKRLGADAMLREATGGLVSRPEGFVIYLTTHSDAPPAGVFKAKLDYYRDVRDGKIVDPKSLGVLYEFPAHILKAQGHLDPKNFRITNPNMNRSVSQEWLEDELKKASSPDTRRTFLAKHLNVEIGMNLRANRWPGADHWERAVDPDLAAIYARSPFEALYALLDRCECVVCGADGGGLDDLYGLNVLGREPDEIEVEFEILGRKVVQKMKRWLSWSHAWCHTGVLTLRQSIATQLLGFEKAGELTIVGDELSDLGSIVEIIGMVKDRGLLGGVGVDPAGLGEFVELLAEIEVTQDNGLLHGVPQGFGMMNAIKTSERRLAKGLLRHCGGLLMPWAVSNLQIEPTATAIRATKQNAGDAKIDPVMALFDSATVMVKNPEANRSVYDQMADNEPSAPADEELSKDEEAEILANPAHPRWQEMREKFERQFEAADEDSY</sequence>
<dbReference type="Proteomes" id="UP000577697">
    <property type="component" value="Unassembled WGS sequence"/>
</dbReference>
<gene>
    <name evidence="2" type="ORF">AA2016_2244</name>
    <name evidence="3" type="ORF">FHS67_002164</name>
</gene>
<dbReference type="PANTHER" id="PTHR41287">
    <property type="match status" value="1"/>
</dbReference>